<reference evidence="3 4" key="1">
    <citation type="submission" date="2024-03" db="EMBL/GenBank/DDBJ databases">
        <title>Human intestinal bacterial collection.</title>
        <authorList>
            <person name="Pauvert C."/>
            <person name="Hitch T.C.A."/>
            <person name="Clavel T."/>
        </authorList>
    </citation>
    <scope>NUCLEOTIDE SEQUENCE [LARGE SCALE GENOMIC DNA]</scope>
    <source>
        <strain evidence="3 4">CLA-JM-H44</strain>
    </source>
</reference>
<evidence type="ECO:0000256" key="2">
    <source>
        <dbReference type="SAM" id="SignalP"/>
    </source>
</evidence>
<feature type="chain" id="PRO_5046710535" description="Lipoprotein SmpA/OmlA domain-containing protein" evidence="2">
    <location>
        <begin position="20"/>
        <end position="110"/>
    </location>
</feature>
<comment type="caution">
    <text evidence="3">The sequence shown here is derived from an EMBL/GenBank/DDBJ whole genome shotgun (WGS) entry which is preliminary data.</text>
</comment>
<dbReference type="Gene3D" id="3.30.1450.10">
    <property type="match status" value="1"/>
</dbReference>
<sequence>MKKLFAVFLAAVLACSCLAGCSGIGPEGISLEEYEKIDTGMSISQVKKIVGGNGEQIGETKDGQVYTYTYKYQGEKSGYAIIVYKADYTYDHGFNHLGDGVISMENHGLK</sequence>
<evidence type="ECO:0000313" key="3">
    <source>
        <dbReference type="EMBL" id="MEQ2441707.1"/>
    </source>
</evidence>
<keyword evidence="1 2" id="KW-0732">Signal</keyword>
<gene>
    <name evidence="3" type="ORF">WMO26_12790</name>
</gene>
<proteinExistence type="predicted"/>
<evidence type="ECO:0008006" key="5">
    <source>
        <dbReference type="Google" id="ProtNLM"/>
    </source>
</evidence>
<dbReference type="EMBL" id="JBBMFD010000037">
    <property type="protein sequence ID" value="MEQ2441707.1"/>
    <property type="molecule type" value="Genomic_DNA"/>
</dbReference>
<protein>
    <recommendedName>
        <fullName evidence="5">Lipoprotein SmpA/OmlA domain-containing protein</fullName>
    </recommendedName>
</protein>
<name>A0ABV1E4W6_9FIRM</name>
<dbReference type="PROSITE" id="PS51257">
    <property type="entry name" value="PROKAR_LIPOPROTEIN"/>
    <property type="match status" value="1"/>
</dbReference>
<accession>A0ABV1E4W6</accession>
<evidence type="ECO:0000256" key="1">
    <source>
        <dbReference type="ARBA" id="ARBA00022729"/>
    </source>
</evidence>
<evidence type="ECO:0000313" key="4">
    <source>
        <dbReference type="Proteomes" id="UP001489509"/>
    </source>
</evidence>
<organism evidence="3 4">
    <name type="scientific">Solibaculum intestinale</name>
    <dbReference type="NCBI Taxonomy" id="3133165"/>
    <lineage>
        <taxon>Bacteria</taxon>
        <taxon>Bacillati</taxon>
        <taxon>Bacillota</taxon>
        <taxon>Clostridia</taxon>
        <taxon>Eubacteriales</taxon>
        <taxon>Oscillospiraceae</taxon>
        <taxon>Solibaculum</taxon>
    </lineage>
</organism>
<keyword evidence="4" id="KW-1185">Reference proteome</keyword>
<dbReference type="InterPro" id="IPR037873">
    <property type="entry name" value="BamE-like"/>
</dbReference>
<dbReference type="Proteomes" id="UP001489509">
    <property type="component" value="Unassembled WGS sequence"/>
</dbReference>
<feature type="signal peptide" evidence="2">
    <location>
        <begin position="1"/>
        <end position="19"/>
    </location>
</feature>
<dbReference type="RefSeq" id="WP_349220966.1">
    <property type="nucleotide sequence ID" value="NZ_JBBMFD010000037.1"/>
</dbReference>